<dbReference type="GO" id="GO:0005829">
    <property type="term" value="C:cytosol"/>
    <property type="evidence" value="ECO:0007669"/>
    <property type="project" value="TreeGrafter"/>
</dbReference>
<dbReference type="InterPro" id="IPR003680">
    <property type="entry name" value="Flavodoxin_fold"/>
</dbReference>
<dbReference type="Gene3D" id="3.40.50.360">
    <property type="match status" value="1"/>
</dbReference>
<accession>A0A2M6WV74</accession>
<organism evidence="5 6">
    <name type="scientific">Candidatus Campbellbacteria bacterium CG10_big_fil_rev_8_21_14_0_10_35_52</name>
    <dbReference type="NCBI Taxonomy" id="1974527"/>
    <lineage>
        <taxon>Bacteria</taxon>
        <taxon>Candidatus Campbelliibacteriota</taxon>
    </lineage>
</organism>
<proteinExistence type="inferred from homology"/>
<evidence type="ECO:0000313" key="5">
    <source>
        <dbReference type="EMBL" id="PIT96698.1"/>
    </source>
</evidence>
<sequence>MKKKKIFILLGHPDCETLSGYLANSYEKGAKDAGYEVRRTNICDVKFDPILHKGYKEIQELEPDLIKMQEDFKWADHIVILYPNWWCTMPAILKGLFDRMFLPGFAFRFSKEDPSKWEKLLKNKTARIIITVGMNPIKVRFLFGDFTNELARGILGFAGFDPVRVTTFGPSERASDKKKEQWHKKVESYGKKAV</sequence>
<dbReference type="Pfam" id="PF02525">
    <property type="entry name" value="Flavodoxin_2"/>
    <property type="match status" value="1"/>
</dbReference>
<protein>
    <submittedName>
        <fullName evidence="5">NADPH:quinone reductase</fullName>
    </submittedName>
</protein>
<dbReference type="PANTHER" id="PTHR10204">
    <property type="entry name" value="NAD P H OXIDOREDUCTASE-RELATED"/>
    <property type="match status" value="1"/>
</dbReference>
<dbReference type="GO" id="GO:0003955">
    <property type="term" value="F:NAD(P)H dehydrogenase (quinone) activity"/>
    <property type="evidence" value="ECO:0007669"/>
    <property type="project" value="TreeGrafter"/>
</dbReference>
<comment type="caution">
    <text evidence="5">The sequence shown here is derived from an EMBL/GenBank/DDBJ whole genome shotgun (WGS) entry which is preliminary data.</text>
</comment>
<gene>
    <name evidence="5" type="ORF">COT82_01795</name>
</gene>
<evidence type="ECO:0000256" key="3">
    <source>
        <dbReference type="SAM" id="MobiDB-lite"/>
    </source>
</evidence>
<dbReference type="InterPro" id="IPR051545">
    <property type="entry name" value="NAD(P)H_dehydrogenase_qn"/>
</dbReference>
<name>A0A2M6WV74_9BACT</name>
<dbReference type="PANTHER" id="PTHR10204:SF34">
    <property type="entry name" value="NAD(P)H DEHYDROGENASE [QUINONE] 1 ISOFORM 1"/>
    <property type="match status" value="1"/>
</dbReference>
<dbReference type="InterPro" id="IPR029039">
    <property type="entry name" value="Flavoprotein-like_sf"/>
</dbReference>
<dbReference type="Proteomes" id="UP000230481">
    <property type="component" value="Unassembled WGS sequence"/>
</dbReference>
<comment type="similarity">
    <text evidence="1">Belongs to the NAD(P)H dehydrogenase (quinone) family.</text>
</comment>
<reference evidence="6" key="1">
    <citation type="submission" date="2017-09" db="EMBL/GenBank/DDBJ databases">
        <title>Depth-based differentiation of microbial function through sediment-hosted aquifers and enrichment of novel symbionts in the deep terrestrial subsurface.</title>
        <authorList>
            <person name="Probst A.J."/>
            <person name="Ladd B."/>
            <person name="Jarett J.K."/>
            <person name="Geller-Mcgrath D.E."/>
            <person name="Sieber C.M.K."/>
            <person name="Emerson J.B."/>
            <person name="Anantharaman K."/>
            <person name="Thomas B.C."/>
            <person name="Malmstrom R."/>
            <person name="Stieglmeier M."/>
            <person name="Klingl A."/>
            <person name="Woyke T."/>
            <person name="Ryan C.M."/>
            <person name="Banfield J.F."/>
        </authorList>
    </citation>
    <scope>NUCLEOTIDE SEQUENCE [LARGE SCALE GENOMIC DNA]</scope>
</reference>
<evidence type="ECO:0000259" key="4">
    <source>
        <dbReference type="Pfam" id="PF02525"/>
    </source>
</evidence>
<dbReference type="AlphaFoldDB" id="A0A2M6WV74"/>
<feature type="compositionally biased region" description="Basic and acidic residues" evidence="3">
    <location>
        <begin position="173"/>
        <end position="194"/>
    </location>
</feature>
<evidence type="ECO:0000256" key="1">
    <source>
        <dbReference type="ARBA" id="ARBA00006252"/>
    </source>
</evidence>
<evidence type="ECO:0000313" key="6">
    <source>
        <dbReference type="Proteomes" id="UP000230481"/>
    </source>
</evidence>
<feature type="domain" description="Flavodoxin-like fold" evidence="4">
    <location>
        <begin position="4"/>
        <end position="186"/>
    </location>
</feature>
<dbReference type="SUPFAM" id="SSF52218">
    <property type="entry name" value="Flavoproteins"/>
    <property type="match status" value="1"/>
</dbReference>
<feature type="region of interest" description="Disordered" evidence="3">
    <location>
        <begin position="172"/>
        <end position="194"/>
    </location>
</feature>
<dbReference type="EMBL" id="PFAA01000032">
    <property type="protein sequence ID" value="PIT96698.1"/>
    <property type="molecule type" value="Genomic_DNA"/>
</dbReference>
<evidence type="ECO:0000256" key="2">
    <source>
        <dbReference type="ARBA" id="ARBA00023002"/>
    </source>
</evidence>
<keyword evidence="2" id="KW-0560">Oxidoreductase</keyword>